<name>A0AAV2QBV8_MEGNR</name>
<proteinExistence type="predicted"/>
<protein>
    <recommendedName>
        <fullName evidence="1">COG complex component COG2 C-terminal domain-containing protein</fullName>
    </recommendedName>
</protein>
<dbReference type="GO" id="GO:0017119">
    <property type="term" value="C:Golgi transport complex"/>
    <property type="evidence" value="ECO:0007669"/>
    <property type="project" value="TreeGrafter"/>
</dbReference>
<dbReference type="GO" id="GO:0016020">
    <property type="term" value="C:membrane"/>
    <property type="evidence" value="ECO:0007669"/>
    <property type="project" value="InterPro"/>
</dbReference>
<feature type="non-terminal residue" evidence="2">
    <location>
        <position position="749"/>
    </location>
</feature>
<evidence type="ECO:0000313" key="2">
    <source>
        <dbReference type="EMBL" id="CAL4076011.1"/>
    </source>
</evidence>
<dbReference type="InterPro" id="IPR024603">
    <property type="entry name" value="COG_complex_COG2_C"/>
</dbReference>
<dbReference type="PANTHER" id="PTHR12961:SF0">
    <property type="entry name" value="CONSERVED OLIGOMERIC GOLGI COMPLEX SUBUNIT 2"/>
    <property type="match status" value="1"/>
</dbReference>
<dbReference type="PANTHER" id="PTHR12961">
    <property type="entry name" value="CONSERVED OLIGOMERIC GOLGI COMPLEX COMPONENT 2"/>
    <property type="match status" value="1"/>
</dbReference>
<dbReference type="EMBL" id="CAXKWB010004978">
    <property type="protein sequence ID" value="CAL4076011.1"/>
    <property type="molecule type" value="Genomic_DNA"/>
</dbReference>
<feature type="domain" description="COG complex component COG2 C-terminal" evidence="1">
    <location>
        <begin position="385"/>
        <end position="712"/>
    </location>
</feature>
<evidence type="ECO:0000259" key="1">
    <source>
        <dbReference type="Pfam" id="PF12022"/>
    </source>
</evidence>
<accession>A0AAV2QBV8</accession>
<reference evidence="2 3" key="1">
    <citation type="submission" date="2024-05" db="EMBL/GenBank/DDBJ databases">
        <authorList>
            <person name="Wallberg A."/>
        </authorList>
    </citation>
    <scope>NUCLEOTIDE SEQUENCE [LARGE SCALE GENOMIC DNA]</scope>
</reference>
<gene>
    <name evidence="2" type="ORF">MNOR_LOCUS10034</name>
</gene>
<dbReference type="InterPro" id="IPR009316">
    <property type="entry name" value="COG2"/>
</dbReference>
<comment type="caution">
    <text evidence="2">The sequence shown here is derived from an EMBL/GenBank/DDBJ whole genome shotgun (WGS) entry which is preliminary data.</text>
</comment>
<dbReference type="AlphaFoldDB" id="A0AAV2QBV8"/>
<sequence>METTKGLKTKIFSLKAPRTQNPKIKRFNFFRTMKIGVSVHKPNGFLDHISVRVDHGAQLVYRRPILAFYEKRLSEDSELFSHFVHLEKLIKDLFSLMIELKEKVFLKDKSLIELIETTGSDNKVLTIVNKRGILHPGMYIGQQAQDAFHCHGQNAFAILHCINEINCGIGSLVAKKMSSKQNFSTLLFAGNYRGAQRPDQFSNTVQYIYNYILHTRQSILRPQVFQRHRSVIPDSMSSTSWDSSTLYPSNLVLGLTSRETADLAKKSHDVISESALRSDPRGLPGMYNNTLAAVNTVCQPLLAVTSEHGSDAVRGYSFLEQSAWPEVALALETETQHIFNPGNPQTFHQVYLETIEFLESFEKLLGTREKINKYREMPEYTNFMDRWNLPVYFQIRYGEIGQVVECALSGEGCGLTPSSGSSQFSLQCTQVLWDNLQRCYDPSIFLQPLLHRFWKLSLLLLSRYRTWVETTTKTIKDRTHSDKLYSNVTLSLRKSLNPAKPKETQVLDKSAEKSNVNLSPKKDAAVCLVHDIQMLADTIPTLYSVSIESHVSHLPEDKLGILKGEFQQQKVKLTQLINGVSEVIIEVLTTSANAPLRQVSDTPRLYRRTNRASPTSHQPYIAAASATLTNFFTQHAGLVDEEMMAGWFTRICSVVSEHYKSVTYDVLSSVHKMEESLKRLKRARDRGAQGTGEASTGLSDDDKIRLQIALDVEYFGEQIKILQVDPNSIESYSSLLNMVTSAKEGKFVQ</sequence>
<dbReference type="Proteomes" id="UP001497623">
    <property type="component" value="Unassembled WGS sequence"/>
</dbReference>
<dbReference type="GO" id="GO:0015031">
    <property type="term" value="P:protein transport"/>
    <property type="evidence" value="ECO:0007669"/>
    <property type="project" value="InterPro"/>
</dbReference>
<evidence type="ECO:0000313" key="3">
    <source>
        <dbReference type="Proteomes" id="UP001497623"/>
    </source>
</evidence>
<dbReference type="GO" id="GO:0006891">
    <property type="term" value="P:intra-Golgi vesicle-mediated transport"/>
    <property type="evidence" value="ECO:0007669"/>
    <property type="project" value="TreeGrafter"/>
</dbReference>
<organism evidence="2 3">
    <name type="scientific">Meganyctiphanes norvegica</name>
    <name type="common">Northern krill</name>
    <name type="synonym">Thysanopoda norvegica</name>
    <dbReference type="NCBI Taxonomy" id="48144"/>
    <lineage>
        <taxon>Eukaryota</taxon>
        <taxon>Metazoa</taxon>
        <taxon>Ecdysozoa</taxon>
        <taxon>Arthropoda</taxon>
        <taxon>Crustacea</taxon>
        <taxon>Multicrustacea</taxon>
        <taxon>Malacostraca</taxon>
        <taxon>Eumalacostraca</taxon>
        <taxon>Eucarida</taxon>
        <taxon>Euphausiacea</taxon>
        <taxon>Euphausiidae</taxon>
        <taxon>Meganyctiphanes</taxon>
    </lineage>
</organism>
<dbReference type="Pfam" id="PF12022">
    <property type="entry name" value="COG2_C"/>
    <property type="match status" value="1"/>
</dbReference>
<keyword evidence="3" id="KW-1185">Reference proteome</keyword>
<dbReference type="GO" id="GO:0007030">
    <property type="term" value="P:Golgi organization"/>
    <property type="evidence" value="ECO:0007669"/>
    <property type="project" value="InterPro"/>
</dbReference>